<accession>A0ABM8AQ23</accession>
<evidence type="ECO:0000256" key="1">
    <source>
        <dbReference type="ARBA" id="ARBA00009798"/>
    </source>
</evidence>
<dbReference type="InterPro" id="IPR007214">
    <property type="entry name" value="YbaK/aa-tRNA-synth-assoc-dom"/>
</dbReference>
<dbReference type="PANTHER" id="PTHR30411:SF0">
    <property type="entry name" value="CYS-TRNA(PRO)_CYS-TRNA(CYS) DEACYLASE YBAK"/>
    <property type="match status" value="1"/>
</dbReference>
<protein>
    <recommendedName>
        <fullName evidence="4">Cys-tRNA(Pro)/Cys-tRNA(Cys) deacylase</fullName>
        <ecNumber evidence="4">4.2.-.-</ecNumber>
    </recommendedName>
</protein>
<dbReference type="Pfam" id="PF04073">
    <property type="entry name" value="tRNA_edit"/>
    <property type="match status" value="1"/>
</dbReference>
<evidence type="ECO:0000313" key="6">
    <source>
        <dbReference type="EMBL" id="BDQ33502.1"/>
    </source>
</evidence>
<reference evidence="6" key="1">
    <citation type="submission" date="2022-08" db="EMBL/GenBank/DDBJ databases">
        <title>Genome Sequence of the sulphate-reducing bacterium, Pseudodesulfovibrio portus JCM14722.</title>
        <authorList>
            <person name="Kondo R."/>
            <person name="Kataoka T."/>
        </authorList>
    </citation>
    <scope>NUCLEOTIDE SEQUENCE</scope>
    <source>
        <strain evidence="6">JCM 14722</strain>
    </source>
</reference>
<organism evidence="6 7">
    <name type="scientific">Pseudodesulfovibrio portus</name>
    <dbReference type="NCBI Taxonomy" id="231439"/>
    <lineage>
        <taxon>Bacteria</taxon>
        <taxon>Pseudomonadati</taxon>
        <taxon>Thermodesulfobacteriota</taxon>
        <taxon>Desulfovibrionia</taxon>
        <taxon>Desulfovibrionales</taxon>
        <taxon>Desulfovibrionaceae</taxon>
    </lineage>
</organism>
<dbReference type="Gene3D" id="3.90.960.10">
    <property type="entry name" value="YbaK/aminoacyl-tRNA synthetase-associated domain"/>
    <property type="match status" value="1"/>
</dbReference>
<dbReference type="InterPro" id="IPR036754">
    <property type="entry name" value="YbaK/aa-tRNA-synt-asso_dom_sf"/>
</dbReference>
<dbReference type="SUPFAM" id="SSF55826">
    <property type="entry name" value="YbaK/ProRS associated domain"/>
    <property type="match status" value="1"/>
</dbReference>
<feature type="domain" description="YbaK/aminoacyl-tRNA synthetase-associated" evidence="5">
    <location>
        <begin position="31"/>
        <end position="144"/>
    </location>
</feature>
<evidence type="ECO:0000256" key="4">
    <source>
        <dbReference type="PIRNR" id="PIRNR006181"/>
    </source>
</evidence>
<evidence type="ECO:0000313" key="7">
    <source>
        <dbReference type="Proteomes" id="UP001061361"/>
    </source>
</evidence>
<keyword evidence="7" id="KW-1185">Reference proteome</keyword>
<comment type="similarity">
    <text evidence="1 4">Belongs to the prolyl-tRNA editing family. YbaK/EbsC subfamily.</text>
</comment>
<dbReference type="EC" id="4.2.-.-" evidence="4"/>
<evidence type="ECO:0000259" key="5">
    <source>
        <dbReference type="Pfam" id="PF04073"/>
    </source>
</evidence>
<evidence type="ECO:0000256" key="3">
    <source>
        <dbReference type="ARBA" id="ARBA00023239"/>
    </source>
</evidence>
<name>A0ABM8AQ23_9BACT</name>
<keyword evidence="2 4" id="KW-0648">Protein biosynthesis</keyword>
<dbReference type="RefSeq" id="WP_264983558.1">
    <property type="nucleotide sequence ID" value="NZ_AP026708.1"/>
</dbReference>
<sequence>MTPAIHAAKRAKIAYAVHEYEHDPSADSYGLEAAEKLGLDPARVFKTLVVAAGPELVVAVLPVACRLNLKRLAKAVGAKKTAMADVRQVERVTGYVVGGVSPLGQKKPLPTVIDESAFDQDTIFVSAGRRGLEVELSPRDLADLTGASFSPVAQ</sequence>
<dbReference type="NCBIfam" id="TIGR00011">
    <property type="entry name" value="YbaK_EbsC"/>
    <property type="match status" value="1"/>
</dbReference>
<dbReference type="InterPro" id="IPR004369">
    <property type="entry name" value="Prolyl-tRNA_editing_YbaK/EbsC"/>
</dbReference>
<proteinExistence type="inferred from homology"/>
<evidence type="ECO:0000256" key="2">
    <source>
        <dbReference type="ARBA" id="ARBA00022917"/>
    </source>
</evidence>
<gene>
    <name evidence="6" type="ORF">JCM14722_10440</name>
</gene>
<keyword evidence="3 4" id="KW-0456">Lyase</keyword>
<dbReference type="PANTHER" id="PTHR30411">
    <property type="entry name" value="CYTOPLASMIC PROTEIN"/>
    <property type="match status" value="1"/>
</dbReference>
<dbReference type="Proteomes" id="UP001061361">
    <property type="component" value="Chromosome"/>
</dbReference>
<dbReference type="PIRSF" id="PIRSF006181">
    <property type="entry name" value="EbsC_YbaK"/>
    <property type="match status" value="1"/>
</dbReference>
<dbReference type="CDD" id="cd00002">
    <property type="entry name" value="YbaK_deacylase"/>
    <property type="match status" value="1"/>
</dbReference>
<dbReference type="EMBL" id="AP026708">
    <property type="protein sequence ID" value="BDQ33502.1"/>
    <property type="molecule type" value="Genomic_DNA"/>
</dbReference>